<feature type="binding site" evidence="5">
    <location>
        <position position="83"/>
    </location>
    <ligand>
        <name>3-dehydroquinate</name>
        <dbReference type="ChEBI" id="CHEBI:32364"/>
    </ligand>
</feature>
<organism evidence="6 7">
    <name type="scientific">Oceanobacillus jeddahense</name>
    <dbReference type="NCBI Taxonomy" id="1462527"/>
    <lineage>
        <taxon>Bacteria</taxon>
        <taxon>Bacillati</taxon>
        <taxon>Bacillota</taxon>
        <taxon>Bacilli</taxon>
        <taxon>Bacillales</taxon>
        <taxon>Bacillaceae</taxon>
        <taxon>Oceanobacillus</taxon>
    </lineage>
</organism>
<dbReference type="PANTHER" id="PTHR43699">
    <property type="entry name" value="3-DEHYDROQUINATE DEHYDRATASE"/>
    <property type="match status" value="1"/>
</dbReference>
<protein>
    <recommendedName>
        <fullName evidence="5">3-dehydroquinate dehydratase</fullName>
        <shortName evidence="5">3-dehydroquinase</shortName>
        <ecNumber evidence="5">4.2.1.10</ecNumber>
    </recommendedName>
    <alternativeName>
        <fullName evidence="5">Type I DHQase</fullName>
    </alternativeName>
    <alternativeName>
        <fullName evidence="5">Type I dehydroquinase</fullName>
        <shortName evidence="5">DHQ1</shortName>
    </alternativeName>
</protein>
<dbReference type="SUPFAM" id="SSF51569">
    <property type="entry name" value="Aldolase"/>
    <property type="match status" value="1"/>
</dbReference>
<evidence type="ECO:0000256" key="4">
    <source>
        <dbReference type="ARBA" id="ARBA00023270"/>
    </source>
</evidence>
<proteinExistence type="inferred from homology"/>
<dbReference type="InterPro" id="IPR001381">
    <property type="entry name" value="DHquinase_I"/>
</dbReference>
<keyword evidence="7" id="KW-1185">Reference proteome</keyword>
<feature type="binding site" evidence="5">
    <location>
        <begin position="47"/>
        <end position="49"/>
    </location>
    <ligand>
        <name>3-dehydroquinate</name>
        <dbReference type="ChEBI" id="CHEBI:32364"/>
    </ligand>
</feature>
<dbReference type="GO" id="GO:0003855">
    <property type="term" value="F:3-dehydroquinate dehydratase activity"/>
    <property type="evidence" value="ECO:0007669"/>
    <property type="project" value="UniProtKB-EC"/>
</dbReference>
<accession>A0ABY5JYI4</accession>
<gene>
    <name evidence="5 6" type="primary">aroD</name>
    <name evidence="6" type="ORF">NP439_04535</name>
</gene>
<name>A0ABY5JYI4_9BACI</name>
<dbReference type="InterPro" id="IPR050146">
    <property type="entry name" value="Type-I_3-dehydroquinase"/>
</dbReference>
<evidence type="ECO:0000256" key="2">
    <source>
        <dbReference type="ARBA" id="ARBA00023141"/>
    </source>
</evidence>
<evidence type="ECO:0000313" key="6">
    <source>
        <dbReference type="EMBL" id="UUI05480.1"/>
    </source>
</evidence>
<feature type="active site" description="Schiff-base intermediate with substrate" evidence="5">
    <location>
        <position position="171"/>
    </location>
</feature>
<comment type="subunit">
    <text evidence="5">Homodimer.</text>
</comment>
<comment type="catalytic activity">
    <reaction evidence="1 5">
        <text>3-dehydroquinate = 3-dehydroshikimate + H2O</text>
        <dbReference type="Rhea" id="RHEA:21096"/>
        <dbReference type="ChEBI" id="CHEBI:15377"/>
        <dbReference type="ChEBI" id="CHEBI:16630"/>
        <dbReference type="ChEBI" id="CHEBI:32364"/>
        <dbReference type="EC" id="4.2.1.10"/>
    </reaction>
</comment>
<evidence type="ECO:0000256" key="5">
    <source>
        <dbReference type="HAMAP-Rule" id="MF_00214"/>
    </source>
</evidence>
<evidence type="ECO:0000313" key="7">
    <source>
        <dbReference type="Proteomes" id="UP001059773"/>
    </source>
</evidence>
<keyword evidence="4 5" id="KW-0704">Schiff base</keyword>
<dbReference type="HAMAP" id="MF_00214">
    <property type="entry name" value="AroD"/>
    <property type="match status" value="1"/>
</dbReference>
<feature type="binding site" evidence="5">
    <location>
        <position position="232"/>
    </location>
    <ligand>
        <name>3-dehydroquinate</name>
        <dbReference type="ChEBI" id="CHEBI:32364"/>
    </ligand>
</feature>
<dbReference type="CDD" id="cd00502">
    <property type="entry name" value="DHQase_I"/>
    <property type="match status" value="1"/>
</dbReference>
<feature type="binding site" evidence="5">
    <location>
        <position position="236"/>
    </location>
    <ligand>
        <name>3-dehydroquinate</name>
        <dbReference type="ChEBI" id="CHEBI:32364"/>
    </ligand>
</feature>
<dbReference type="InterPro" id="IPR013785">
    <property type="entry name" value="Aldolase_TIM"/>
</dbReference>
<feature type="binding site" evidence="5">
    <location>
        <position position="213"/>
    </location>
    <ligand>
        <name>3-dehydroquinate</name>
        <dbReference type="ChEBI" id="CHEBI:32364"/>
    </ligand>
</feature>
<dbReference type="NCBIfam" id="TIGR01093">
    <property type="entry name" value="aroD"/>
    <property type="match status" value="1"/>
</dbReference>
<comment type="pathway">
    <text evidence="5">Metabolic intermediate biosynthesis; chorismate biosynthesis; chorismate from D-erythrose 4-phosphate and phosphoenolpyruvate: step 3/7.</text>
</comment>
<dbReference type="Pfam" id="PF01487">
    <property type="entry name" value="DHquinase_I"/>
    <property type="match status" value="1"/>
</dbReference>
<keyword evidence="3 5" id="KW-0456">Lyase</keyword>
<comment type="caution">
    <text evidence="5">Lacks conserved residue(s) required for the propagation of feature annotation.</text>
</comment>
<dbReference type="Gene3D" id="3.20.20.70">
    <property type="entry name" value="Aldolase class I"/>
    <property type="match status" value="1"/>
</dbReference>
<dbReference type="PANTHER" id="PTHR43699:SF1">
    <property type="entry name" value="3-DEHYDROQUINATE DEHYDRATASE"/>
    <property type="match status" value="1"/>
</dbReference>
<dbReference type="EMBL" id="CP101914">
    <property type="protein sequence ID" value="UUI05480.1"/>
    <property type="molecule type" value="Genomic_DNA"/>
</dbReference>
<feature type="active site" description="Proton donor/acceptor" evidence="5">
    <location>
        <position position="144"/>
    </location>
</feature>
<evidence type="ECO:0000256" key="1">
    <source>
        <dbReference type="ARBA" id="ARBA00001864"/>
    </source>
</evidence>
<keyword evidence="2 5" id="KW-0057">Aromatic amino acid biosynthesis</keyword>
<comment type="similarity">
    <text evidence="5">Belongs to the type-I 3-dehydroquinase family.</text>
</comment>
<reference evidence="6" key="1">
    <citation type="submission" date="2022-07" db="EMBL/GenBank/DDBJ databases">
        <title>FELIX.</title>
        <authorList>
            <person name="Wan K.H."/>
            <person name="Park S."/>
            <person name="Lawrence Q."/>
            <person name="Eichenberger J.P."/>
            <person name="Booth B.W."/>
            <person name="Piaggio A.J."/>
            <person name="Chandler J.C."/>
            <person name="Franklin A.B."/>
            <person name="Celniker S.E."/>
        </authorList>
    </citation>
    <scope>NUCLEOTIDE SEQUENCE</scope>
    <source>
        <strain evidence="6">QA-1986 374</strain>
    </source>
</reference>
<dbReference type="EC" id="4.2.1.10" evidence="5"/>
<comment type="function">
    <text evidence="5">Involved in the third step of the chorismate pathway, which leads to the biosynthesis of aromatic amino acids. Catalyzes the cis-dehydration of 3-dehydroquinate (DHQ) and introduces the first double bond of the aromatic ring to yield 3-dehydroshikimate.</text>
</comment>
<evidence type="ECO:0000256" key="3">
    <source>
        <dbReference type="ARBA" id="ARBA00023239"/>
    </source>
</evidence>
<keyword evidence="5" id="KW-0028">Amino-acid biosynthesis</keyword>
<sequence>MTEALTVKNVTLGEGKPCICIPLTSSTKEALIKEAERYQQEGADIVEWRADMFEEVENHKAVEQVLTELAAALKGIPLIFTFRSHQEGGEKELSKADYASLNQFVIETELADLLDVEFYQGEETVKKLISAAHQRNTYIIISNHDFQKTPSKSEIVNRLNQADKLGGDVLKVAVMPKETDDVLELLTATNEMKKHTKKPMITMAMGPLGVISRLSGQVFGSVLTFGAGEKASAPGQIPVGELHHVLDVIDKSTAGK</sequence>
<dbReference type="RefSeq" id="WP_256710319.1">
    <property type="nucleotide sequence ID" value="NZ_CP101914.1"/>
</dbReference>
<dbReference type="Proteomes" id="UP001059773">
    <property type="component" value="Chromosome"/>
</dbReference>